<reference evidence="2 3" key="1">
    <citation type="journal article" date="2011" name="J. Bacteriol.">
        <title>Complete genome sequence of Polymorphum gilvum SL003B-26A1T, a crude oil-degrading bacterium from oil-polluted saline soil.</title>
        <authorList>
            <person name="Li S.G."/>
            <person name="Tang Y.Q."/>
            <person name="Nie Y."/>
            <person name="Cai M."/>
            <person name="Wu X.L."/>
        </authorList>
    </citation>
    <scope>NUCLEOTIDE SEQUENCE [LARGE SCALE GENOMIC DNA]</scope>
    <source>
        <strain evidence="3">LMG 25793 / CGMCC 1.9160 / SL003B-26A1</strain>
    </source>
</reference>
<dbReference type="KEGG" id="pgv:SL003B_3380"/>
<dbReference type="HOGENOM" id="CLU_100559_0_0_5"/>
<dbReference type="RefSeq" id="WP_013654111.1">
    <property type="nucleotide sequence ID" value="NC_015259.1"/>
</dbReference>
<organism evidence="2 3">
    <name type="scientific">Polymorphum gilvum (strain LMG 25793 / CGMCC 1.9160 / SL003B-26A1)</name>
    <dbReference type="NCBI Taxonomy" id="991905"/>
    <lineage>
        <taxon>Bacteria</taxon>
        <taxon>Pseudomonadati</taxon>
        <taxon>Pseudomonadota</taxon>
        <taxon>Alphaproteobacteria</taxon>
        <taxon>Rhodobacterales</taxon>
        <taxon>Paracoccaceae</taxon>
        <taxon>Polymorphum</taxon>
    </lineage>
</organism>
<protein>
    <submittedName>
        <fullName evidence="2">Lipoprotein, putative</fullName>
    </submittedName>
</protein>
<dbReference type="PATRIC" id="fig|991905.3.peg.3484"/>
<accession>F2IZ79</accession>
<dbReference type="PROSITE" id="PS51257">
    <property type="entry name" value="PROKAR_LIPOPROTEIN"/>
    <property type="match status" value="1"/>
</dbReference>
<dbReference type="AlphaFoldDB" id="F2IZ79"/>
<keyword evidence="2" id="KW-0449">Lipoprotein</keyword>
<name>F2IZ79_POLGS</name>
<evidence type="ECO:0000313" key="2">
    <source>
        <dbReference type="EMBL" id="ADZ71802.1"/>
    </source>
</evidence>
<keyword evidence="3" id="KW-1185">Reference proteome</keyword>
<dbReference type="Proteomes" id="UP000008130">
    <property type="component" value="Chromosome"/>
</dbReference>
<sequence length="213" mass="22927">MRMLHDLGRTRRLRALRTALVLAGAGLLAACGSGVELPSLGGGSDTGGSRTSGVMSSITTSGKGPIEVDREAFAKQPHCPRLELRQDTFLIMKYERGKEDDPRHMLYQANLENWARECRREGEQTRVKVGLSGRVTPGPAWPGGEIVLPVRIAVLGASPDAPLVSEVFSVPVTVGAGSPAELWSLVEDSFLLPPDSGLKIVFGFDEGPQKKRR</sequence>
<evidence type="ECO:0000313" key="3">
    <source>
        <dbReference type="Proteomes" id="UP000008130"/>
    </source>
</evidence>
<gene>
    <name evidence="2" type="ordered locus">SL003B_3380</name>
</gene>
<dbReference type="EMBL" id="CP002568">
    <property type="protein sequence ID" value="ADZ71802.1"/>
    <property type="molecule type" value="Genomic_DNA"/>
</dbReference>
<dbReference type="eggNOG" id="ENOG5031W17">
    <property type="taxonomic scope" value="Bacteria"/>
</dbReference>
<evidence type="ECO:0000256" key="1">
    <source>
        <dbReference type="SAM" id="MobiDB-lite"/>
    </source>
</evidence>
<feature type="region of interest" description="Disordered" evidence="1">
    <location>
        <begin position="41"/>
        <end position="62"/>
    </location>
</feature>
<proteinExistence type="predicted"/>
<dbReference type="STRING" id="991905.SL003B_3380"/>